<accession>F6F386</accession>
<reference evidence="1 2" key="1">
    <citation type="submission" date="2011-05" db="EMBL/GenBank/DDBJ databases">
        <title>Complete sequence of chromosome 2 of Sphingobium chlorophenolicum L-1.</title>
        <authorList>
            <consortium name="US DOE Joint Genome Institute"/>
            <person name="Lucas S."/>
            <person name="Han J."/>
            <person name="Lapidus A."/>
            <person name="Cheng J.-F."/>
            <person name="Goodwin L."/>
            <person name="Pitluck S."/>
            <person name="Peters L."/>
            <person name="Daligault H."/>
            <person name="Han C."/>
            <person name="Tapia R."/>
            <person name="Land M."/>
            <person name="Hauser L."/>
            <person name="Kyrpides N."/>
            <person name="Ivanova N."/>
            <person name="Pagani I."/>
            <person name="Turner P."/>
            <person name="Copley S."/>
            <person name="Woyke T."/>
        </authorList>
    </citation>
    <scope>NUCLEOTIDE SEQUENCE [LARGE SCALE GENOMIC DNA]</scope>
    <source>
        <strain evidence="1 2">L-1</strain>
    </source>
</reference>
<dbReference type="Proteomes" id="UP000007150">
    <property type="component" value="Chromosome 2"/>
</dbReference>
<dbReference type="HOGENOM" id="CLU_2572060_0_0_5"/>
<dbReference type="KEGG" id="sch:Sphch_3296"/>
<dbReference type="AlphaFoldDB" id="F6F386"/>
<evidence type="ECO:0000313" key="2">
    <source>
        <dbReference type="Proteomes" id="UP000007150"/>
    </source>
</evidence>
<name>F6F386_SPHCR</name>
<organism evidence="1 2">
    <name type="scientific">Sphingobium chlorophenolicum L-1</name>
    <dbReference type="NCBI Taxonomy" id="690566"/>
    <lineage>
        <taxon>Bacteria</taxon>
        <taxon>Pseudomonadati</taxon>
        <taxon>Pseudomonadota</taxon>
        <taxon>Alphaproteobacteria</taxon>
        <taxon>Sphingomonadales</taxon>
        <taxon>Sphingomonadaceae</taxon>
        <taxon>Sphingobium</taxon>
    </lineage>
</organism>
<evidence type="ECO:0000313" key="1">
    <source>
        <dbReference type="EMBL" id="AEG50898.1"/>
    </source>
</evidence>
<dbReference type="EMBL" id="CP002799">
    <property type="protein sequence ID" value="AEG50898.1"/>
    <property type="molecule type" value="Genomic_DNA"/>
</dbReference>
<gene>
    <name evidence="1" type="ORF">Sphch_3296</name>
</gene>
<proteinExistence type="predicted"/>
<sequence>MAGYALTGMYGGGPFEYIDILNQWIESGFENDTVPTYDREMINIIDNGAELRLHVERMDLWIAGFDKEAENPLCKREPLGH</sequence>
<protein>
    <submittedName>
        <fullName evidence="1">Uncharacterized protein</fullName>
    </submittedName>
</protein>
<keyword evidence="2" id="KW-1185">Reference proteome</keyword>